<reference evidence="2 3" key="1">
    <citation type="journal article" date="2022" name="Genome Biol. Evol.">
        <title>Host diet, physiology and behaviors set the stage for Lachnospiraceae cladogenesis.</title>
        <authorList>
            <person name="Vera-Ponce De Leon A."/>
            <person name="Schneider M."/>
            <person name="Jahnes B.C."/>
            <person name="Sadowski V."/>
            <person name="Camuy-Velez L.A."/>
            <person name="Duan J."/>
            <person name="Sabree Z.L."/>
        </authorList>
    </citation>
    <scope>NUCLEOTIDE SEQUENCE [LARGE SCALE GENOMIC DNA]</scope>
    <source>
        <strain evidence="2 3">PAL227</strain>
    </source>
</reference>
<sequence length="166" mass="17681">MTKKISQFGLLLALAFILGYVERLVPLGFGIPGIKLGLANLVIVIAIYLFPLGEVIALDVLKVLLTGFTFGNMASLWYSLGGALLSLLVMLLLKRIGRNTVVGVSIAGGVFHNLGQLMVAAVMVSTRQVIYYLPVLLIAGLVTGFVLGVVAWSVLGRLKQIRGSGR</sequence>
<gene>
    <name evidence="2" type="ORF">NK118_03380</name>
</gene>
<name>A0ABT1EF11_9FIRM</name>
<dbReference type="PIRSF" id="PIRSF027391">
    <property type="entry name" value="Hpre_diP_synt_I"/>
    <property type="match status" value="1"/>
</dbReference>
<feature type="transmembrane region" description="Helical" evidence="1">
    <location>
        <begin position="130"/>
        <end position="155"/>
    </location>
</feature>
<feature type="transmembrane region" description="Helical" evidence="1">
    <location>
        <begin position="33"/>
        <end position="50"/>
    </location>
</feature>
<dbReference type="InterPro" id="IPR010898">
    <property type="entry name" value="Hpre_diP_synth_I"/>
</dbReference>
<organism evidence="2 3">
    <name type="scientific">Ohessyouella blattaphilus</name>
    <dbReference type="NCBI Taxonomy" id="2949333"/>
    <lineage>
        <taxon>Bacteria</taxon>
        <taxon>Bacillati</taxon>
        <taxon>Bacillota</taxon>
        <taxon>Clostridia</taxon>
        <taxon>Lachnospirales</taxon>
        <taxon>Lachnospiraceae</taxon>
        <taxon>Ohessyouella</taxon>
    </lineage>
</organism>
<dbReference type="Pfam" id="PF07456">
    <property type="entry name" value="Hpre_diP_synt_I"/>
    <property type="match status" value="1"/>
</dbReference>
<keyword evidence="1" id="KW-0472">Membrane</keyword>
<dbReference type="Proteomes" id="UP001523565">
    <property type="component" value="Unassembled WGS sequence"/>
</dbReference>
<keyword evidence="3" id="KW-1185">Reference proteome</keyword>
<dbReference type="Gene3D" id="1.10.1760.20">
    <property type="match status" value="1"/>
</dbReference>
<dbReference type="RefSeq" id="WP_262068190.1">
    <property type="nucleotide sequence ID" value="NZ_JAMXOC010000002.1"/>
</dbReference>
<evidence type="ECO:0000313" key="2">
    <source>
        <dbReference type="EMBL" id="MCP1109289.1"/>
    </source>
</evidence>
<keyword evidence="1" id="KW-1133">Transmembrane helix</keyword>
<proteinExistence type="predicted"/>
<protein>
    <submittedName>
        <fullName evidence="2">Gx transporter family protein</fullName>
    </submittedName>
</protein>
<feature type="transmembrane region" description="Helical" evidence="1">
    <location>
        <begin position="100"/>
        <end position="124"/>
    </location>
</feature>
<evidence type="ECO:0000313" key="3">
    <source>
        <dbReference type="Proteomes" id="UP001523565"/>
    </source>
</evidence>
<dbReference type="InterPro" id="IPR014535">
    <property type="entry name" value="Hpre_diP_synt_I"/>
</dbReference>
<feature type="transmembrane region" description="Helical" evidence="1">
    <location>
        <begin position="76"/>
        <end position="93"/>
    </location>
</feature>
<dbReference type="EMBL" id="JAMZFV010000002">
    <property type="protein sequence ID" value="MCP1109289.1"/>
    <property type="molecule type" value="Genomic_DNA"/>
</dbReference>
<evidence type="ECO:0000256" key="1">
    <source>
        <dbReference type="SAM" id="Phobius"/>
    </source>
</evidence>
<accession>A0ABT1EF11</accession>
<comment type="caution">
    <text evidence="2">The sequence shown here is derived from an EMBL/GenBank/DDBJ whole genome shotgun (WGS) entry which is preliminary data.</text>
</comment>
<keyword evidence="1" id="KW-0812">Transmembrane</keyword>